<dbReference type="Pfam" id="PF01928">
    <property type="entry name" value="CYTH"/>
    <property type="match status" value="1"/>
</dbReference>
<name>A0AAN6YMG0_9PEZI</name>
<dbReference type="GO" id="GO:0016462">
    <property type="term" value="F:pyrophosphatase activity"/>
    <property type="evidence" value="ECO:0007669"/>
    <property type="project" value="UniProtKB-ARBA"/>
</dbReference>
<comment type="caution">
    <text evidence="2">The sequence shown here is derived from an EMBL/GenBank/DDBJ whole genome shotgun (WGS) entry which is preliminary data.</text>
</comment>
<keyword evidence="3" id="KW-1185">Reference proteome</keyword>
<dbReference type="SUPFAM" id="SSF55154">
    <property type="entry name" value="CYTH-like phosphatases"/>
    <property type="match status" value="1"/>
</dbReference>
<sequence>MTPFQFSVTRLFNALKVKSIGDWSKETKSRNVTIGIIESLPTKTIHDIYYDTHDRRMLSKRALVRKRNDKWSAWVRLHNNSLQHQVWTSSKDVGDLVHSRSYVLSKKLNPRKPDILIWPAWQRANWGLHPLAEYTFERQHWKVHCNVGNYGEAIFDVYWDKSDFGYEGGEVEFVKSIPKKTQTNEWKKQTAENAENAIIRFMKALPHVFDIGSHNYKQWPMGILRAYMEKYPGGWGEQQGLPPVDLTDEESQESQEYEKRPFIIRRIPSGPRPEIDHFKTIPWEGTLEEWMPSITTPEVNKTNFRNMLQSEPLGESVSASRTVDARHTVRAAVEVVEEEDDEQDPFQILETEKR</sequence>
<gene>
    <name evidence="2" type="ORF">QBC38DRAFT_490990</name>
</gene>
<organism evidence="2 3">
    <name type="scientific">Podospora fimiseda</name>
    <dbReference type="NCBI Taxonomy" id="252190"/>
    <lineage>
        <taxon>Eukaryota</taxon>
        <taxon>Fungi</taxon>
        <taxon>Dikarya</taxon>
        <taxon>Ascomycota</taxon>
        <taxon>Pezizomycotina</taxon>
        <taxon>Sordariomycetes</taxon>
        <taxon>Sordariomycetidae</taxon>
        <taxon>Sordariales</taxon>
        <taxon>Podosporaceae</taxon>
        <taxon>Podospora</taxon>
    </lineage>
</organism>
<dbReference type="InterPro" id="IPR023577">
    <property type="entry name" value="CYTH_domain"/>
</dbReference>
<dbReference type="Gene3D" id="2.40.320.10">
    <property type="entry name" value="Hypothetical Protein Pfu-838710-001"/>
    <property type="match status" value="1"/>
</dbReference>
<dbReference type="AlphaFoldDB" id="A0AAN6YMG0"/>
<evidence type="ECO:0000313" key="3">
    <source>
        <dbReference type="Proteomes" id="UP001301958"/>
    </source>
</evidence>
<dbReference type="Proteomes" id="UP001301958">
    <property type="component" value="Unassembled WGS sequence"/>
</dbReference>
<accession>A0AAN6YMG0</accession>
<proteinExistence type="predicted"/>
<reference evidence="2" key="2">
    <citation type="submission" date="2023-05" db="EMBL/GenBank/DDBJ databases">
        <authorList>
            <consortium name="Lawrence Berkeley National Laboratory"/>
            <person name="Steindorff A."/>
            <person name="Hensen N."/>
            <person name="Bonometti L."/>
            <person name="Westerberg I."/>
            <person name="Brannstrom I.O."/>
            <person name="Guillou S."/>
            <person name="Cros-Aarteil S."/>
            <person name="Calhoun S."/>
            <person name="Haridas S."/>
            <person name="Kuo A."/>
            <person name="Mondo S."/>
            <person name="Pangilinan J."/>
            <person name="Riley R."/>
            <person name="Labutti K."/>
            <person name="Andreopoulos B."/>
            <person name="Lipzen A."/>
            <person name="Chen C."/>
            <person name="Yanf M."/>
            <person name="Daum C."/>
            <person name="Ng V."/>
            <person name="Clum A."/>
            <person name="Ohm R."/>
            <person name="Martin F."/>
            <person name="Silar P."/>
            <person name="Natvig D."/>
            <person name="Lalanne C."/>
            <person name="Gautier V."/>
            <person name="Ament-Velasquez S.L."/>
            <person name="Kruys A."/>
            <person name="Hutchinson M.I."/>
            <person name="Powell A.J."/>
            <person name="Barry K."/>
            <person name="Miller A.N."/>
            <person name="Grigoriev I.V."/>
            <person name="Debuchy R."/>
            <person name="Gladieux P."/>
            <person name="Thoren M.H."/>
            <person name="Johannesson H."/>
        </authorList>
    </citation>
    <scope>NUCLEOTIDE SEQUENCE</scope>
    <source>
        <strain evidence="2">CBS 990.96</strain>
    </source>
</reference>
<dbReference type="EMBL" id="MU865501">
    <property type="protein sequence ID" value="KAK4221959.1"/>
    <property type="molecule type" value="Genomic_DNA"/>
</dbReference>
<protein>
    <recommendedName>
        <fullName evidence="1">CYTH domain-containing protein</fullName>
    </recommendedName>
</protein>
<reference evidence="2" key="1">
    <citation type="journal article" date="2023" name="Mol. Phylogenet. Evol.">
        <title>Genome-scale phylogeny and comparative genomics of the fungal order Sordariales.</title>
        <authorList>
            <person name="Hensen N."/>
            <person name="Bonometti L."/>
            <person name="Westerberg I."/>
            <person name="Brannstrom I.O."/>
            <person name="Guillou S."/>
            <person name="Cros-Aarteil S."/>
            <person name="Calhoun S."/>
            <person name="Haridas S."/>
            <person name="Kuo A."/>
            <person name="Mondo S."/>
            <person name="Pangilinan J."/>
            <person name="Riley R."/>
            <person name="LaButti K."/>
            <person name="Andreopoulos B."/>
            <person name="Lipzen A."/>
            <person name="Chen C."/>
            <person name="Yan M."/>
            <person name="Daum C."/>
            <person name="Ng V."/>
            <person name="Clum A."/>
            <person name="Steindorff A."/>
            <person name="Ohm R.A."/>
            <person name="Martin F."/>
            <person name="Silar P."/>
            <person name="Natvig D.O."/>
            <person name="Lalanne C."/>
            <person name="Gautier V."/>
            <person name="Ament-Velasquez S.L."/>
            <person name="Kruys A."/>
            <person name="Hutchinson M.I."/>
            <person name="Powell A.J."/>
            <person name="Barry K."/>
            <person name="Miller A.N."/>
            <person name="Grigoriev I.V."/>
            <person name="Debuchy R."/>
            <person name="Gladieux P."/>
            <person name="Hiltunen Thoren M."/>
            <person name="Johannesson H."/>
        </authorList>
    </citation>
    <scope>NUCLEOTIDE SEQUENCE</scope>
    <source>
        <strain evidence="2">CBS 990.96</strain>
    </source>
</reference>
<evidence type="ECO:0000313" key="2">
    <source>
        <dbReference type="EMBL" id="KAK4221959.1"/>
    </source>
</evidence>
<evidence type="ECO:0000259" key="1">
    <source>
        <dbReference type="Pfam" id="PF01928"/>
    </source>
</evidence>
<dbReference type="InterPro" id="IPR033469">
    <property type="entry name" value="CYTH-like_dom_sf"/>
</dbReference>
<feature type="domain" description="CYTH" evidence="1">
    <location>
        <begin position="43"/>
        <end position="176"/>
    </location>
</feature>